<name>A0A0A9E165_ARUDO</name>
<proteinExistence type="predicted"/>
<reference evidence="2" key="1">
    <citation type="submission" date="2014-09" db="EMBL/GenBank/DDBJ databases">
        <authorList>
            <person name="Magalhaes I.L.F."/>
            <person name="Oliveira U."/>
            <person name="Santos F.R."/>
            <person name="Vidigal T.H.D.A."/>
            <person name="Brescovit A.D."/>
            <person name="Santos A.J."/>
        </authorList>
    </citation>
    <scope>NUCLEOTIDE SEQUENCE</scope>
    <source>
        <tissue evidence="2">Shoot tissue taken approximately 20 cm above the soil surface</tissue>
    </source>
</reference>
<feature type="compositionally biased region" description="Basic residues" evidence="1">
    <location>
        <begin position="29"/>
        <end position="57"/>
    </location>
</feature>
<accession>A0A0A9E165</accession>
<dbReference type="AlphaFoldDB" id="A0A0A9E165"/>
<organism evidence="2">
    <name type="scientific">Arundo donax</name>
    <name type="common">Giant reed</name>
    <name type="synonym">Donax arundinaceus</name>
    <dbReference type="NCBI Taxonomy" id="35708"/>
    <lineage>
        <taxon>Eukaryota</taxon>
        <taxon>Viridiplantae</taxon>
        <taxon>Streptophyta</taxon>
        <taxon>Embryophyta</taxon>
        <taxon>Tracheophyta</taxon>
        <taxon>Spermatophyta</taxon>
        <taxon>Magnoliopsida</taxon>
        <taxon>Liliopsida</taxon>
        <taxon>Poales</taxon>
        <taxon>Poaceae</taxon>
        <taxon>PACMAD clade</taxon>
        <taxon>Arundinoideae</taxon>
        <taxon>Arundineae</taxon>
        <taxon>Arundo</taxon>
    </lineage>
</organism>
<reference evidence="2" key="2">
    <citation type="journal article" date="2015" name="Data Brief">
        <title>Shoot transcriptome of the giant reed, Arundo donax.</title>
        <authorList>
            <person name="Barrero R.A."/>
            <person name="Guerrero F.D."/>
            <person name="Moolhuijzen P."/>
            <person name="Goolsby J.A."/>
            <person name="Tidwell J."/>
            <person name="Bellgard S.E."/>
            <person name="Bellgard M.I."/>
        </authorList>
    </citation>
    <scope>NUCLEOTIDE SEQUENCE</scope>
    <source>
        <tissue evidence="2">Shoot tissue taken approximately 20 cm above the soil surface</tissue>
    </source>
</reference>
<feature type="region of interest" description="Disordered" evidence="1">
    <location>
        <begin position="17"/>
        <end position="57"/>
    </location>
</feature>
<sequence length="77" mass="9058">MAAGRWGRGRRREWKRGSTWRGTAGAGSRRWRRCRSRRRRDGGCSRRTRRRLGSRRRRPWSLVGGGYGRAVEMGIGW</sequence>
<evidence type="ECO:0000256" key="1">
    <source>
        <dbReference type="SAM" id="MobiDB-lite"/>
    </source>
</evidence>
<evidence type="ECO:0000313" key="2">
    <source>
        <dbReference type="EMBL" id="JAD93776.1"/>
    </source>
</evidence>
<protein>
    <submittedName>
        <fullName evidence="2">Uncharacterized protein</fullName>
    </submittedName>
</protein>
<dbReference type="EMBL" id="GBRH01204119">
    <property type="protein sequence ID" value="JAD93776.1"/>
    <property type="molecule type" value="Transcribed_RNA"/>
</dbReference>